<proteinExistence type="predicted"/>
<name>A0A3B0CH05_9FLAO</name>
<dbReference type="InterPro" id="IPR052356">
    <property type="entry name" value="Thiol_S-MT"/>
</dbReference>
<dbReference type="PANTHER" id="PTHR45036">
    <property type="entry name" value="METHYLTRANSFERASE LIKE 7B"/>
    <property type="match status" value="1"/>
</dbReference>
<protein>
    <submittedName>
        <fullName evidence="2">Class I SAM-dependent methyltransferase</fullName>
    </submittedName>
</protein>
<keyword evidence="2" id="KW-0808">Transferase</keyword>
<dbReference type="InterPro" id="IPR013216">
    <property type="entry name" value="Methyltransf_11"/>
</dbReference>
<dbReference type="PANTHER" id="PTHR45036:SF1">
    <property type="entry name" value="METHYLTRANSFERASE LIKE 7A"/>
    <property type="match status" value="1"/>
</dbReference>
<dbReference type="EMBL" id="RBCJ01000001">
    <property type="protein sequence ID" value="RKN83517.1"/>
    <property type="molecule type" value="Genomic_DNA"/>
</dbReference>
<reference evidence="2 3" key="1">
    <citation type="submission" date="2018-10" db="EMBL/GenBank/DDBJ databases">
        <title>Ulvibacterium marinum gen. nov., sp. nov., a novel marine bacterium of the family Flavobacteriaceae, isolated from a culture of the green alga Ulva prolifera.</title>
        <authorList>
            <person name="Zhang Z."/>
        </authorList>
    </citation>
    <scope>NUCLEOTIDE SEQUENCE [LARGE SCALE GENOMIC DNA]</scope>
    <source>
        <strain evidence="2 3">CCMM003</strain>
    </source>
</reference>
<accession>A0A3B0CH05</accession>
<dbReference type="Proteomes" id="UP000276603">
    <property type="component" value="Unassembled WGS sequence"/>
</dbReference>
<gene>
    <name evidence="2" type="ORF">D7Z94_06780</name>
</gene>
<dbReference type="SUPFAM" id="SSF53335">
    <property type="entry name" value="S-adenosyl-L-methionine-dependent methyltransferases"/>
    <property type="match status" value="1"/>
</dbReference>
<sequence>MTELKKMNKEFENNNVRGPINSWFFYTISGYMDVLWGKSKKELFQDHSGTVVEIGPGAGANMRYLKRGTKLIAIEPNIHMHKNLRKTAKKYGIHLYIKSITGETIDLPDSSVDFVMSTLVLCTVDNPLQCVNQIKRILKPTGQFVFIEHVKARENSILGFIQNLIHKPWHWFFEGCHTNRDTASLLESAGFSSIVMDKYNHYSPFIPIIPQIRGRAVK</sequence>
<dbReference type="InterPro" id="IPR029063">
    <property type="entry name" value="SAM-dependent_MTases_sf"/>
</dbReference>
<dbReference type="CDD" id="cd02440">
    <property type="entry name" value="AdoMet_MTases"/>
    <property type="match status" value="1"/>
</dbReference>
<keyword evidence="3" id="KW-1185">Reference proteome</keyword>
<dbReference type="Pfam" id="PF08241">
    <property type="entry name" value="Methyltransf_11"/>
    <property type="match status" value="1"/>
</dbReference>
<feature type="domain" description="Methyltransferase type 11" evidence="1">
    <location>
        <begin position="52"/>
        <end position="146"/>
    </location>
</feature>
<dbReference type="Gene3D" id="3.40.50.150">
    <property type="entry name" value="Vaccinia Virus protein VP39"/>
    <property type="match status" value="1"/>
</dbReference>
<comment type="caution">
    <text evidence="2">The sequence shown here is derived from an EMBL/GenBank/DDBJ whole genome shotgun (WGS) entry which is preliminary data.</text>
</comment>
<evidence type="ECO:0000313" key="3">
    <source>
        <dbReference type="Proteomes" id="UP000276603"/>
    </source>
</evidence>
<dbReference type="AlphaFoldDB" id="A0A3B0CH05"/>
<dbReference type="GO" id="GO:0032259">
    <property type="term" value="P:methylation"/>
    <property type="evidence" value="ECO:0007669"/>
    <property type="project" value="UniProtKB-KW"/>
</dbReference>
<organism evidence="2 3">
    <name type="scientific">Ulvibacterium marinum</name>
    <dbReference type="NCBI Taxonomy" id="2419782"/>
    <lineage>
        <taxon>Bacteria</taxon>
        <taxon>Pseudomonadati</taxon>
        <taxon>Bacteroidota</taxon>
        <taxon>Flavobacteriia</taxon>
        <taxon>Flavobacteriales</taxon>
        <taxon>Flavobacteriaceae</taxon>
        <taxon>Ulvibacterium</taxon>
    </lineage>
</organism>
<keyword evidence="2" id="KW-0489">Methyltransferase</keyword>
<evidence type="ECO:0000313" key="2">
    <source>
        <dbReference type="EMBL" id="RKN83517.1"/>
    </source>
</evidence>
<evidence type="ECO:0000259" key="1">
    <source>
        <dbReference type="Pfam" id="PF08241"/>
    </source>
</evidence>
<dbReference type="GO" id="GO:0008757">
    <property type="term" value="F:S-adenosylmethionine-dependent methyltransferase activity"/>
    <property type="evidence" value="ECO:0007669"/>
    <property type="project" value="InterPro"/>
</dbReference>